<accession>A0A2T1EQ80</accession>
<dbReference type="PANTHER" id="PTHR30302:SF5">
    <property type="entry name" value="SLR1876 PROTEIN"/>
    <property type="match status" value="1"/>
</dbReference>
<dbReference type="Gene3D" id="3.40.50.1450">
    <property type="entry name" value="HybD-like"/>
    <property type="match status" value="1"/>
</dbReference>
<comment type="caution">
    <text evidence="1">The sequence shown here is derived from an EMBL/GenBank/DDBJ whole genome shotgun (WGS) entry which is preliminary data.</text>
</comment>
<reference evidence="2" key="1">
    <citation type="submission" date="2018-02" db="EMBL/GenBank/DDBJ databases">
        <authorList>
            <person name="Moore K."/>
            <person name="Momper L."/>
        </authorList>
    </citation>
    <scope>NUCLEOTIDE SEQUENCE [LARGE SCALE GENOMIC DNA]</scope>
    <source>
        <strain evidence="2">ULC18</strain>
    </source>
</reference>
<dbReference type="GO" id="GO:0008047">
    <property type="term" value="F:enzyme activator activity"/>
    <property type="evidence" value="ECO:0007669"/>
    <property type="project" value="InterPro"/>
</dbReference>
<dbReference type="CDD" id="cd06066">
    <property type="entry name" value="H2MP_NAD-link-bidir"/>
    <property type="match status" value="1"/>
</dbReference>
<protein>
    <submittedName>
        <fullName evidence="1">Hydrogenase maturation protease</fullName>
    </submittedName>
</protein>
<keyword evidence="2" id="KW-1185">Reference proteome</keyword>
<dbReference type="AlphaFoldDB" id="A0A2T1EQ80"/>
<dbReference type="Proteomes" id="UP000239576">
    <property type="component" value="Unassembled WGS sequence"/>
</dbReference>
<evidence type="ECO:0000313" key="2">
    <source>
        <dbReference type="Proteomes" id="UP000239576"/>
    </source>
</evidence>
<dbReference type="NCBIfam" id="TIGR00072">
    <property type="entry name" value="hydrog_prot"/>
    <property type="match status" value="1"/>
</dbReference>
<dbReference type="GO" id="GO:0016485">
    <property type="term" value="P:protein processing"/>
    <property type="evidence" value="ECO:0007669"/>
    <property type="project" value="TreeGrafter"/>
</dbReference>
<dbReference type="GO" id="GO:0004175">
    <property type="term" value="F:endopeptidase activity"/>
    <property type="evidence" value="ECO:0007669"/>
    <property type="project" value="TreeGrafter"/>
</dbReference>
<reference evidence="1 2" key="2">
    <citation type="submission" date="2018-03" db="EMBL/GenBank/DDBJ databases">
        <title>The ancient ancestry and fast evolution of plastids.</title>
        <authorList>
            <person name="Moore K.R."/>
            <person name="Magnabosco C."/>
            <person name="Momper L."/>
            <person name="Gold D.A."/>
            <person name="Bosak T."/>
            <person name="Fournier G.P."/>
        </authorList>
    </citation>
    <scope>NUCLEOTIDE SEQUENCE [LARGE SCALE GENOMIC DNA]</scope>
    <source>
        <strain evidence="1 2">ULC18</strain>
    </source>
</reference>
<dbReference type="RefSeq" id="WP_106254573.1">
    <property type="nucleotide sequence ID" value="NZ_CAWNSW010000036.1"/>
</dbReference>
<dbReference type="EMBL" id="PVWK01000011">
    <property type="protein sequence ID" value="PSB34897.1"/>
    <property type="molecule type" value="Genomic_DNA"/>
</dbReference>
<sequence>MDCHLAATLKSLRRSILVIGYGSPLRSDDGVGQQIAKAIAAWGMPNVKAIAVHQLTPELVEFLAKVDIAIFIDAYPATADQEIQVRPLEPAESGITSGHWCEPQVLLAMTQALYSKHPQAWWMMVPGVNFELGDCFSAVANQGIEAALQEVEQLIKSARTELCMKLG</sequence>
<organism evidence="1 2">
    <name type="scientific">Stenomitos frigidus ULC18</name>
    <dbReference type="NCBI Taxonomy" id="2107698"/>
    <lineage>
        <taxon>Bacteria</taxon>
        <taxon>Bacillati</taxon>
        <taxon>Cyanobacteriota</taxon>
        <taxon>Cyanophyceae</taxon>
        <taxon>Leptolyngbyales</taxon>
        <taxon>Leptolyngbyaceae</taxon>
        <taxon>Stenomitos</taxon>
    </lineage>
</organism>
<dbReference type="PANTHER" id="PTHR30302">
    <property type="entry name" value="HYDROGENASE 1 MATURATION PROTEASE"/>
    <property type="match status" value="1"/>
</dbReference>
<evidence type="ECO:0000313" key="1">
    <source>
        <dbReference type="EMBL" id="PSB34897.1"/>
    </source>
</evidence>
<proteinExistence type="predicted"/>
<dbReference type="InterPro" id="IPR000671">
    <property type="entry name" value="Peptidase_A31"/>
</dbReference>
<dbReference type="SUPFAM" id="SSF53163">
    <property type="entry name" value="HybD-like"/>
    <property type="match status" value="1"/>
</dbReference>
<name>A0A2T1EQ80_9CYAN</name>
<dbReference type="OrthoDB" id="512922at2"/>
<dbReference type="InterPro" id="IPR023430">
    <property type="entry name" value="Pept_HybD-like_dom_sf"/>
</dbReference>
<keyword evidence="1" id="KW-0645">Protease</keyword>
<gene>
    <name evidence="1" type="ORF">C7B82_01625</name>
</gene>
<keyword evidence="1" id="KW-0378">Hydrolase</keyword>